<comment type="similarity">
    <text evidence="3">Belongs to the purine/pyrimidine phosphoribosyltransferase family. PyrE subfamily.</text>
</comment>
<evidence type="ECO:0000256" key="2">
    <source>
        <dbReference type="ARBA" id="ARBA00004889"/>
    </source>
</evidence>
<comment type="function">
    <text evidence="1">Catalyzes the transfer of a ribosyl phosphate group from 5-phosphoribose 1-diphosphate to orotate, leading to the formation of orotidine monophosphate (OMP).</text>
</comment>
<dbReference type="GO" id="GO:0044205">
    <property type="term" value="P:'de novo' UMP biosynthetic process"/>
    <property type="evidence" value="ECO:0007669"/>
    <property type="project" value="UniProtKB-UniPathway"/>
</dbReference>
<dbReference type="InterPro" id="IPR000836">
    <property type="entry name" value="PRTase_dom"/>
</dbReference>
<dbReference type="PANTHER" id="PTHR46683:SF1">
    <property type="entry name" value="OROTATE PHOSPHORIBOSYLTRANSFERASE 1-RELATED"/>
    <property type="match status" value="1"/>
</dbReference>
<comment type="subunit">
    <text evidence="4">Homodimer.</text>
</comment>
<evidence type="ECO:0000256" key="1">
    <source>
        <dbReference type="ARBA" id="ARBA00003769"/>
    </source>
</evidence>
<proteinExistence type="inferred from homology"/>
<dbReference type="CDD" id="cd06223">
    <property type="entry name" value="PRTases_typeI"/>
    <property type="match status" value="1"/>
</dbReference>
<organism evidence="10 11">
    <name type="scientific">Metschnikowia bicuspidata</name>
    <dbReference type="NCBI Taxonomy" id="27322"/>
    <lineage>
        <taxon>Eukaryota</taxon>
        <taxon>Fungi</taxon>
        <taxon>Dikarya</taxon>
        <taxon>Ascomycota</taxon>
        <taxon>Saccharomycotina</taxon>
        <taxon>Pichiomycetes</taxon>
        <taxon>Metschnikowiaceae</taxon>
        <taxon>Metschnikowia</taxon>
    </lineage>
</organism>
<comment type="pathway">
    <text evidence="2">Pyrimidine metabolism; UMP biosynthesis via de novo pathway; UMP from orotate: step 1/2.</text>
</comment>
<dbReference type="GO" id="GO:0005737">
    <property type="term" value="C:cytoplasm"/>
    <property type="evidence" value="ECO:0007669"/>
    <property type="project" value="TreeGrafter"/>
</dbReference>
<gene>
    <name evidence="10" type="ORF">METBISCDRAFT_16547</name>
</gene>
<dbReference type="EC" id="2.4.2.10" evidence="5"/>
<dbReference type="InterPro" id="IPR029057">
    <property type="entry name" value="PRTase-like"/>
</dbReference>
<dbReference type="Pfam" id="PF00156">
    <property type="entry name" value="Pribosyltran"/>
    <property type="match status" value="1"/>
</dbReference>
<evidence type="ECO:0000313" key="10">
    <source>
        <dbReference type="EMBL" id="RKP30336.1"/>
    </source>
</evidence>
<keyword evidence="7 10" id="KW-0808">Transferase</keyword>
<dbReference type="HAMAP" id="MF_01208">
    <property type="entry name" value="PyrE"/>
    <property type="match status" value="1"/>
</dbReference>
<dbReference type="UniPathway" id="UPA00070">
    <property type="reaction ID" value="UER00119"/>
</dbReference>
<dbReference type="Gene3D" id="3.40.50.2020">
    <property type="match status" value="1"/>
</dbReference>
<dbReference type="InterPro" id="IPR023031">
    <property type="entry name" value="OPRT"/>
</dbReference>
<evidence type="ECO:0000256" key="6">
    <source>
        <dbReference type="ARBA" id="ARBA00022676"/>
    </source>
</evidence>
<evidence type="ECO:0000256" key="3">
    <source>
        <dbReference type="ARBA" id="ARBA00006340"/>
    </source>
</evidence>
<evidence type="ECO:0000313" key="11">
    <source>
        <dbReference type="Proteomes" id="UP000268321"/>
    </source>
</evidence>
<evidence type="ECO:0000256" key="4">
    <source>
        <dbReference type="ARBA" id="ARBA00011738"/>
    </source>
</evidence>
<evidence type="ECO:0000256" key="8">
    <source>
        <dbReference type="ARBA" id="ARBA00022975"/>
    </source>
</evidence>
<feature type="domain" description="Phosphoribosyltransferase" evidence="9">
    <location>
        <begin position="40"/>
        <end position="173"/>
    </location>
</feature>
<keyword evidence="11" id="KW-1185">Reference proteome</keyword>
<dbReference type="PANTHER" id="PTHR46683">
    <property type="entry name" value="OROTATE PHOSPHORIBOSYLTRANSFERASE 1-RELATED"/>
    <property type="match status" value="1"/>
</dbReference>
<dbReference type="OrthoDB" id="5553476at2759"/>
<dbReference type="SUPFAM" id="SSF53271">
    <property type="entry name" value="PRTase-like"/>
    <property type="match status" value="1"/>
</dbReference>
<evidence type="ECO:0000259" key="9">
    <source>
        <dbReference type="Pfam" id="PF00156"/>
    </source>
</evidence>
<reference evidence="11" key="1">
    <citation type="journal article" date="2018" name="Nat. Microbiol.">
        <title>Leveraging single-cell genomics to expand the fungal tree of life.</title>
        <authorList>
            <person name="Ahrendt S.R."/>
            <person name="Quandt C.A."/>
            <person name="Ciobanu D."/>
            <person name="Clum A."/>
            <person name="Salamov A."/>
            <person name="Andreopoulos B."/>
            <person name="Cheng J.F."/>
            <person name="Woyke T."/>
            <person name="Pelin A."/>
            <person name="Henrissat B."/>
            <person name="Reynolds N.K."/>
            <person name="Benny G.L."/>
            <person name="Smith M.E."/>
            <person name="James T.Y."/>
            <person name="Grigoriev I.V."/>
        </authorList>
    </citation>
    <scope>NUCLEOTIDE SEQUENCE [LARGE SCALE GENOMIC DNA]</scope>
    <source>
        <strain evidence="11">Baker2002</strain>
    </source>
</reference>
<dbReference type="GO" id="GO:0006207">
    <property type="term" value="P:'de novo' pyrimidine nucleobase biosynthetic process"/>
    <property type="evidence" value="ECO:0007669"/>
    <property type="project" value="TreeGrafter"/>
</dbReference>
<sequence length="219" mass="23779">MKDYQTAFLDSAIDTQALKLGLFTLKSGRQSPYFFNLGMFNNGRHLLALAKSFARAIIASEIRFDVLFGPAYKGIPLAAVTVTKLAELDPQNYGNVCYAFNRKEKKDHGEGGSIVGSDLKGKNIMLIDDVMTAGTAINEAFSIIAAEQGSVVGCIIALDRQETVADSGKSATQAVSERYGVPVISIAAFSHIVEYLREKLTAEQLTFIDAYRAKYSCVS</sequence>
<dbReference type="InterPro" id="IPR004467">
    <property type="entry name" value="Or_phspho_trans_dom"/>
</dbReference>
<dbReference type="Proteomes" id="UP000268321">
    <property type="component" value="Unassembled WGS sequence"/>
</dbReference>
<evidence type="ECO:0000256" key="5">
    <source>
        <dbReference type="ARBA" id="ARBA00011971"/>
    </source>
</evidence>
<evidence type="ECO:0000256" key="7">
    <source>
        <dbReference type="ARBA" id="ARBA00022679"/>
    </source>
</evidence>
<dbReference type="GO" id="GO:0046132">
    <property type="term" value="P:pyrimidine ribonucleoside biosynthetic process"/>
    <property type="evidence" value="ECO:0007669"/>
    <property type="project" value="UniProtKB-ARBA"/>
</dbReference>
<name>A0A4P9ZBU7_9ASCO</name>
<dbReference type="FunFam" id="3.40.50.2020:FF:000008">
    <property type="entry name" value="Orotate phosphoribosyltransferase"/>
    <property type="match status" value="1"/>
</dbReference>
<dbReference type="EMBL" id="ML004461">
    <property type="protein sequence ID" value="RKP30336.1"/>
    <property type="molecule type" value="Genomic_DNA"/>
</dbReference>
<accession>A0A4P9ZBU7</accession>
<dbReference type="GO" id="GO:0004588">
    <property type="term" value="F:orotate phosphoribosyltransferase activity"/>
    <property type="evidence" value="ECO:0007669"/>
    <property type="project" value="UniProtKB-EC"/>
</dbReference>
<keyword evidence="8" id="KW-0665">Pyrimidine biosynthesis</keyword>
<dbReference type="NCBIfam" id="TIGR00336">
    <property type="entry name" value="pyrE"/>
    <property type="match status" value="1"/>
</dbReference>
<keyword evidence="6 10" id="KW-0328">Glycosyltransferase</keyword>
<protein>
    <recommendedName>
        <fullName evidence="5">orotate phosphoribosyltransferase</fullName>
        <ecNumber evidence="5">2.4.2.10</ecNumber>
    </recommendedName>
</protein>
<dbReference type="AlphaFoldDB" id="A0A4P9ZBU7"/>